<feature type="domain" description="T-SNARE coiled-coil homology" evidence="3">
    <location>
        <begin position="75"/>
        <end position="142"/>
    </location>
</feature>
<dbReference type="Proteomes" id="UP001215598">
    <property type="component" value="Unassembled WGS sequence"/>
</dbReference>
<evidence type="ECO:0000256" key="2">
    <source>
        <dbReference type="SAM" id="Coils"/>
    </source>
</evidence>
<name>A0AAD7KAJ9_9AGAR</name>
<dbReference type="GO" id="GO:0006906">
    <property type="term" value="P:vesicle fusion"/>
    <property type="evidence" value="ECO:0007669"/>
    <property type="project" value="TreeGrafter"/>
</dbReference>
<evidence type="ECO:0000256" key="1">
    <source>
        <dbReference type="ARBA" id="ARBA00009480"/>
    </source>
</evidence>
<dbReference type="GO" id="GO:0031201">
    <property type="term" value="C:SNARE complex"/>
    <property type="evidence" value="ECO:0007669"/>
    <property type="project" value="TreeGrafter"/>
</dbReference>
<proteinExistence type="inferred from homology"/>
<dbReference type="EMBL" id="JARKIB010000004">
    <property type="protein sequence ID" value="KAJ7781631.1"/>
    <property type="molecule type" value="Genomic_DNA"/>
</dbReference>
<comment type="similarity">
    <text evidence="1">Belongs to the SNAP-25 family.</text>
</comment>
<dbReference type="GO" id="GO:0005886">
    <property type="term" value="C:plasma membrane"/>
    <property type="evidence" value="ECO:0007669"/>
    <property type="project" value="TreeGrafter"/>
</dbReference>
<dbReference type="Gene3D" id="1.20.5.110">
    <property type="match status" value="2"/>
</dbReference>
<dbReference type="InterPro" id="IPR000727">
    <property type="entry name" value="T_SNARE_dom"/>
</dbReference>
<dbReference type="AlphaFoldDB" id="A0AAD7KAJ9"/>
<evidence type="ECO:0000313" key="5">
    <source>
        <dbReference type="Proteomes" id="UP001215598"/>
    </source>
</evidence>
<dbReference type="GO" id="GO:0005484">
    <property type="term" value="F:SNAP receptor activity"/>
    <property type="evidence" value="ECO:0007669"/>
    <property type="project" value="TreeGrafter"/>
</dbReference>
<dbReference type="GO" id="GO:0019905">
    <property type="term" value="F:syntaxin binding"/>
    <property type="evidence" value="ECO:0007669"/>
    <property type="project" value="TreeGrafter"/>
</dbReference>
<dbReference type="SMART" id="SM00397">
    <property type="entry name" value="t_SNARE"/>
    <property type="match status" value="2"/>
</dbReference>
<dbReference type="PANTHER" id="PTHR19305">
    <property type="entry name" value="SYNAPTOSOMAL ASSOCIATED PROTEIN"/>
    <property type="match status" value="1"/>
</dbReference>
<organism evidence="4 5">
    <name type="scientific">Mycena metata</name>
    <dbReference type="NCBI Taxonomy" id="1033252"/>
    <lineage>
        <taxon>Eukaryota</taxon>
        <taxon>Fungi</taxon>
        <taxon>Dikarya</taxon>
        <taxon>Basidiomycota</taxon>
        <taxon>Agaricomycotina</taxon>
        <taxon>Agaricomycetes</taxon>
        <taxon>Agaricomycetidae</taxon>
        <taxon>Agaricales</taxon>
        <taxon>Marasmiineae</taxon>
        <taxon>Mycenaceae</taxon>
        <taxon>Mycena</taxon>
    </lineage>
</organism>
<dbReference type="GO" id="GO:0006887">
    <property type="term" value="P:exocytosis"/>
    <property type="evidence" value="ECO:0007669"/>
    <property type="project" value="TreeGrafter"/>
</dbReference>
<evidence type="ECO:0000259" key="3">
    <source>
        <dbReference type="SMART" id="SM00397"/>
    </source>
</evidence>
<sequence>MPLFKRNNNQPLIPPVLSNRSDTLVEFSLGPDAVRNGGSVEDDRNELFSGYNPTRSGSGRFFDEGNIEEEDVEAIKQKTRFTKQESVKSAQTSVRLAQQAVDTGSNTLRKLEEQSERLANTEFHLDKAKGHAARAEDRTEELRKLNRSIFIPAVILNNDAKHARRDLKVQRHYEEKRTGREKTNADTRNRLAQGGREEINVSGSRGVRSTERGRFQFEANESDDDMENALESHLDEIEVLARKLKTIGTAMGGALDRQNGVLLVLEEKTGKLDERLHTDTAQLHRVGGR</sequence>
<keyword evidence="2" id="KW-0175">Coiled coil</keyword>
<comment type="caution">
    <text evidence="4">The sequence shown here is derived from an EMBL/GenBank/DDBJ whole genome shotgun (WGS) entry which is preliminary data.</text>
</comment>
<protein>
    <recommendedName>
        <fullName evidence="3">t-SNARE coiled-coil homology domain-containing protein</fullName>
    </recommendedName>
</protein>
<accession>A0AAD7KAJ9</accession>
<feature type="domain" description="T-SNARE coiled-coil homology" evidence="3">
    <location>
        <begin position="219"/>
        <end position="286"/>
    </location>
</feature>
<keyword evidence="5" id="KW-1185">Reference proteome</keyword>
<evidence type="ECO:0000313" key="4">
    <source>
        <dbReference type="EMBL" id="KAJ7781631.1"/>
    </source>
</evidence>
<reference evidence="4" key="1">
    <citation type="submission" date="2023-03" db="EMBL/GenBank/DDBJ databases">
        <title>Massive genome expansion in bonnet fungi (Mycena s.s.) driven by repeated elements and novel gene families across ecological guilds.</title>
        <authorList>
            <consortium name="Lawrence Berkeley National Laboratory"/>
            <person name="Harder C.B."/>
            <person name="Miyauchi S."/>
            <person name="Viragh M."/>
            <person name="Kuo A."/>
            <person name="Thoen E."/>
            <person name="Andreopoulos B."/>
            <person name="Lu D."/>
            <person name="Skrede I."/>
            <person name="Drula E."/>
            <person name="Henrissat B."/>
            <person name="Morin E."/>
            <person name="Kohler A."/>
            <person name="Barry K."/>
            <person name="LaButti K."/>
            <person name="Morin E."/>
            <person name="Salamov A."/>
            <person name="Lipzen A."/>
            <person name="Mereny Z."/>
            <person name="Hegedus B."/>
            <person name="Baldrian P."/>
            <person name="Stursova M."/>
            <person name="Weitz H."/>
            <person name="Taylor A."/>
            <person name="Grigoriev I.V."/>
            <person name="Nagy L.G."/>
            <person name="Martin F."/>
            <person name="Kauserud H."/>
        </authorList>
    </citation>
    <scope>NUCLEOTIDE SEQUENCE</scope>
    <source>
        <strain evidence="4">CBHHK182m</strain>
    </source>
</reference>
<dbReference type="SUPFAM" id="SSF58038">
    <property type="entry name" value="SNARE fusion complex"/>
    <property type="match status" value="2"/>
</dbReference>
<gene>
    <name evidence="4" type="ORF">B0H16DRAFT_1499149</name>
</gene>
<dbReference type="PANTHER" id="PTHR19305:SF9">
    <property type="entry name" value="SYNAPTOSOMAL-ASSOCIATED PROTEIN 29"/>
    <property type="match status" value="1"/>
</dbReference>
<feature type="coiled-coil region" evidence="2">
    <location>
        <begin position="94"/>
        <end position="145"/>
    </location>
</feature>
<dbReference type="CDD" id="cd15886">
    <property type="entry name" value="SNARE_SEC9N"/>
    <property type="match status" value="1"/>
</dbReference>